<feature type="compositionally biased region" description="Basic and acidic residues" evidence="11">
    <location>
        <begin position="987"/>
        <end position="1006"/>
    </location>
</feature>
<feature type="compositionally biased region" description="Basic and acidic residues" evidence="11">
    <location>
        <begin position="329"/>
        <end position="344"/>
    </location>
</feature>
<comment type="similarity">
    <text evidence="1">Belongs to the protein kinase superfamily. STE Ser/Thr protein kinase family. STE20 subfamily.</text>
</comment>
<dbReference type="PANTHER" id="PTHR48012:SF10">
    <property type="entry name" value="FI20177P1"/>
    <property type="match status" value="1"/>
</dbReference>
<evidence type="ECO:0000256" key="4">
    <source>
        <dbReference type="ARBA" id="ARBA00022679"/>
    </source>
</evidence>
<feature type="compositionally biased region" description="Acidic residues" evidence="11">
    <location>
        <begin position="1007"/>
        <end position="1017"/>
    </location>
</feature>
<comment type="caution">
    <text evidence="13">The sequence shown here is derived from an EMBL/GenBank/DDBJ whole genome shotgun (WGS) entry which is preliminary data.</text>
</comment>
<evidence type="ECO:0000259" key="12">
    <source>
        <dbReference type="PROSITE" id="PS50011"/>
    </source>
</evidence>
<accession>A0A370THR0</accession>
<keyword evidence="3" id="KW-0723">Serine/threonine-protein kinase</keyword>
<feature type="compositionally biased region" description="Polar residues" evidence="11">
    <location>
        <begin position="1845"/>
        <end position="1859"/>
    </location>
</feature>
<feature type="region of interest" description="Disordered" evidence="11">
    <location>
        <begin position="316"/>
        <end position="352"/>
    </location>
</feature>
<dbReference type="STRING" id="2656787.A0A370THR0"/>
<evidence type="ECO:0000256" key="10">
    <source>
        <dbReference type="PROSITE-ProRule" id="PRU10141"/>
    </source>
</evidence>
<dbReference type="Gene3D" id="1.10.510.10">
    <property type="entry name" value="Transferase(Phosphotransferase) domain 1"/>
    <property type="match status" value="1"/>
</dbReference>
<feature type="region of interest" description="Disordered" evidence="11">
    <location>
        <begin position="1699"/>
        <end position="1799"/>
    </location>
</feature>
<evidence type="ECO:0000313" key="14">
    <source>
        <dbReference type="Proteomes" id="UP000254866"/>
    </source>
</evidence>
<evidence type="ECO:0000256" key="1">
    <source>
        <dbReference type="ARBA" id="ARBA00008874"/>
    </source>
</evidence>
<dbReference type="SUPFAM" id="SSF56112">
    <property type="entry name" value="Protein kinase-like (PK-like)"/>
    <property type="match status" value="1"/>
</dbReference>
<protein>
    <recommendedName>
        <fullName evidence="2">non-specific serine/threonine protein kinase</fullName>
        <ecNumber evidence="2">2.7.11.1</ecNumber>
    </recommendedName>
</protein>
<dbReference type="SMART" id="SM00220">
    <property type="entry name" value="S_TKc"/>
    <property type="match status" value="1"/>
</dbReference>
<feature type="compositionally biased region" description="Polar residues" evidence="11">
    <location>
        <begin position="502"/>
        <end position="513"/>
    </location>
</feature>
<evidence type="ECO:0000313" key="13">
    <source>
        <dbReference type="EMBL" id="RDL34737.1"/>
    </source>
</evidence>
<feature type="domain" description="Protein kinase" evidence="12">
    <location>
        <begin position="1273"/>
        <end position="1540"/>
    </location>
</feature>
<dbReference type="InterPro" id="IPR050629">
    <property type="entry name" value="STE20/SPS1-PAK"/>
</dbReference>
<feature type="region of interest" description="Disordered" evidence="11">
    <location>
        <begin position="930"/>
        <end position="1022"/>
    </location>
</feature>
<dbReference type="PANTHER" id="PTHR48012">
    <property type="entry name" value="STERILE20-LIKE KINASE, ISOFORM B-RELATED"/>
    <property type="match status" value="1"/>
</dbReference>
<name>A0A370THR0_9HELO</name>
<feature type="region of interest" description="Disordered" evidence="11">
    <location>
        <begin position="603"/>
        <end position="697"/>
    </location>
</feature>
<dbReference type="FunFam" id="1.10.510.10:FF:000670">
    <property type="entry name" value="Serine/threonin protein kinase, putative"/>
    <property type="match status" value="1"/>
</dbReference>
<dbReference type="GO" id="GO:0005524">
    <property type="term" value="F:ATP binding"/>
    <property type="evidence" value="ECO:0007669"/>
    <property type="project" value="UniProtKB-UniRule"/>
</dbReference>
<keyword evidence="14" id="KW-1185">Reference proteome</keyword>
<keyword evidence="7 10" id="KW-0067">ATP-binding</keyword>
<keyword evidence="4" id="KW-0808">Transferase</keyword>
<feature type="region of interest" description="Disordered" evidence="11">
    <location>
        <begin position="1135"/>
        <end position="1220"/>
    </location>
</feature>
<dbReference type="PROSITE" id="PS00107">
    <property type="entry name" value="PROTEIN_KINASE_ATP"/>
    <property type="match status" value="1"/>
</dbReference>
<dbReference type="PROSITE" id="PS00108">
    <property type="entry name" value="PROTEIN_KINASE_ST"/>
    <property type="match status" value="1"/>
</dbReference>
<evidence type="ECO:0000256" key="9">
    <source>
        <dbReference type="ARBA" id="ARBA00048679"/>
    </source>
</evidence>
<evidence type="ECO:0000256" key="5">
    <source>
        <dbReference type="ARBA" id="ARBA00022741"/>
    </source>
</evidence>
<feature type="region of interest" description="Disordered" evidence="11">
    <location>
        <begin position="1840"/>
        <end position="1859"/>
    </location>
</feature>
<dbReference type="Pfam" id="PF00069">
    <property type="entry name" value="Pkinase"/>
    <property type="match status" value="1"/>
</dbReference>
<reference evidence="13 14" key="1">
    <citation type="journal article" date="2018" name="IMA Fungus">
        <title>IMA Genome-F 9: Draft genome sequence of Annulohypoxylon stygium, Aspergillus mulundensis, Berkeleyomyces basicola (syn. Thielaviopsis basicola), Ceratocystis smalleyi, two Cercospora beticola strains, Coleophoma cylindrospora, Fusarium fracticaudum, Phialophora cf. hyalina, and Morchella septimelata.</title>
        <authorList>
            <person name="Wingfield B.D."/>
            <person name="Bills G.F."/>
            <person name="Dong Y."/>
            <person name="Huang W."/>
            <person name="Nel W.J."/>
            <person name="Swalarsk-Parry B.S."/>
            <person name="Vaghefi N."/>
            <person name="Wilken P.M."/>
            <person name="An Z."/>
            <person name="de Beer Z.W."/>
            <person name="De Vos L."/>
            <person name="Chen L."/>
            <person name="Duong T.A."/>
            <person name="Gao Y."/>
            <person name="Hammerbacher A."/>
            <person name="Kikkert J.R."/>
            <person name="Li Y."/>
            <person name="Li H."/>
            <person name="Li K."/>
            <person name="Li Q."/>
            <person name="Liu X."/>
            <person name="Ma X."/>
            <person name="Naidoo K."/>
            <person name="Pethybridge S.J."/>
            <person name="Sun J."/>
            <person name="Steenkamp E.T."/>
            <person name="van der Nest M.A."/>
            <person name="van Wyk S."/>
            <person name="Wingfield M.J."/>
            <person name="Xiong C."/>
            <person name="Yue Q."/>
            <person name="Zhang X."/>
        </authorList>
    </citation>
    <scope>NUCLEOTIDE SEQUENCE [LARGE SCALE GENOMIC DNA]</scope>
    <source>
        <strain evidence="13 14">BP 5553</strain>
    </source>
</reference>
<dbReference type="InterPro" id="IPR000719">
    <property type="entry name" value="Prot_kinase_dom"/>
</dbReference>
<dbReference type="InterPro" id="IPR011009">
    <property type="entry name" value="Kinase-like_dom_sf"/>
</dbReference>
<feature type="compositionally biased region" description="Polar residues" evidence="11">
    <location>
        <begin position="886"/>
        <end position="901"/>
    </location>
</feature>
<feature type="compositionally biased region" description="Polar residues" evidence="11">
    <location>
        <begin position="540"/>
        <end position="565"/>
    </location>
</feature>
<dbReference type="EC" id="2.7.11.1" evidence="2"/>
<feature type="binding site" evidence="10">
    <location>
        <position position="1302"/>
    </location>
    <ligand>
        <name>ATP</name>
        <dbReference type="ChEBI" id="CHEBI:30616"/>
    </ligand>
</feature>
<feature type="region of interest" description="Disordered" evidence="11">
    <location>
        <begin position="477"/>
        <end position="579"/>
    </location>
</feature>
<feature type="compositionally biased region" description="Low complexity" evidence="11">
    <location>
        <begin position="1"/>
        <end position="12"/>
    </location>
</feature>
<evidence type="ECO:0000256" key="11">
    <source>
        <dbReference type="SAM" id="MobiDB-lite"/>
    </source>
</evidence>
<sequence>MARSGSKSLSRSRSSRRTIRHGTSFHYPRIASPTPPPLLAPSETTLAHYDTTVLGDSDGDTPYPVSANGLMVLFEPEPGARLPPPPVEVIPKSELTFGVTKVLEIENGTITECPILLEDFLSQPVPIREQLTRGTKIKKRILLGWMRVGHPTKDPRFAHLPRGLSNRIRNRDPILDKFRRAVKLPQKISKKYRAKPYKRPADVPTPMLRSVEGAASVPPRHCQHLKPHKPGIAGPMFDAFDNPAGREFDMFFEAPEEREARLKTHELEKKWRKMSDDVLKERGRQQINDPSVGRAPPLSKQTLTEIQLKKTPELFRKTPKVGGPGGGKHNAEQGGRRHNEKDDTNVNPLPKTTSADTKAVVRCRNGSPHVLGIKMFTKPRPSPRNTPGTEQWEEIELNELRPALKLKIPANFPGPESRPFDSFCSQGGMVQPAGALVDEPIMAKGHSELMGNLNDSGKQNESKNADLATECERNELSAADSVTAGEQNESRAADSVIDGKQNESAATDSATEGEQNESKAEDSATEGKQNESEAADSVKDSQQLSTTPGKPANNSGFNESINMETPSPGGPGRLSGPSQEAGLILPFKLTGLLSARQAIIEQRLSTPKTTDSEPLPYDVAELYSGDDWSPSVRNDQQEPHDVEDLYPADDLPTMQNDPEPPSHDVEDLYSADDLAPTVRNDQQDPRPVSSGVASGRSHSRMRFPVIYNSSQVSIGQSERLMGGRNSILRGSPQGAIEQMSSSIGVSDGAREYSGAAVAGPRPVLRVHPSSDFGLLQAERRLSVPRGLRFPVKPSPPVGSSEESNSPRFPVKPSPPTGSSKESHSPRFPVRPSLPRGSSEGLNCPRFPVRPSPPTGSSEEYNGGCALRRSRRVSSGRGRYPVRPQRESSLGASPNTVATPSFSPIEHPSPVHIASVRNEGFDVGGLLNEQRVSDSQGGSTSQLSSTPSLHDTNRGYGPPPPIPARSASRPVVELGQGEGQTGQQGRSARGDSRRGDGSGDRIERMVGVDEEQADDGVSDDLTSHGQLEPQVLVPASNSNANLQEPASTNESLSPIDGLVPDPVSLQRPAHVPSAFRFFNRHLLVDPLSSIAARAGVSVSVPVSVPVQVTASTAATPRVPVSPIPLEEYNGTLWPTLPDLSFNPPRDPQPAPALDPDVAPVSPNPISRGSPPHQPETTAGHEANTDISFPFRPVKTSKEYSSAHEPSPPHPFPVLESPGRRPKDAVQFHLGTMDNLQVRPIEIGSIRAKATEDARQMQAQVIDTCTKAGKDPPKYALIELIGKGTFGRVYKGKDMTSAAIVAVKIIDIDESDTLNPRLANTYSEFLKEVNALKILSESKARNINHVIEALPVGQAMWMITEHCGGGSIATLMKPTAPGGLQEKWIIPIAREVAEGLKWVHQADIIHRDIKCANILITEEGGVQLCDFGVAGVIEGASDKRSTIIGTPHWMAPELFTAAPSYGKEVDIWAFGCMVFEMATGLPPNVANGIISYPELGEHLKNNVPRLEGGKYSDGLRDIVAYCLEETPSARPAIEQVQRHPYVVNTGGRYPTSGLSYLVRAFKMWEDHGGSRRSLFMAGGAQGPSESTGGVYGDEWNFSTTAVFDQEVSQLSSAQDVYDVYGTGVVGFNEETARPKASRRRPPPEALSRLPPPLVKVFDPNTLSTYEDNSRNHYGRPTPPPTSDLPLRDDSAKISIRDTMIDLGGHDPETGLSSFPDMDTIRAGGRPVNDDDESSTGHDFSRPALSDPADINPNRRTQDWKFPSMAPPASADPEVSRFPSTYDLPRPAVTPGSNGRPALVHHPTEPMGAQFGGLLGSAQAAPNRVSMAESLIDLDMSMPEAYPEVRPSTANSDAGSATSEQMTSVNPFEFEGRVSFQAPVDAQESSHYLSDEGALPAEAAAQTPPRDITEMSDFSASDAEGPDRLMGPNDASRYEATGFSDPEYISMPRLTHPFDPDAAMPGGQNDQAYTMAHFPQLPNPPSAAALAGTASREEMINEVSRALGSMTAQLEAFRVVYDSRAVVQKRGSRRK</sequence>
<gene>
    <name evidence="13" type="ORF">BP5553_07865</name>
</gene>
<comment type="catalytic activity">
    <reaction evidence="8">
        <text>L-threonyl-[protein] + ATP = O-phospho-L-threonyl-[protein] + ADP + H(+)</text>
        <dbReference type="Rhea" id="RHEA:46608"/>
        <dbReference type="Rhea" id="RHEA-COMP:11060"/>
        <dbReference type="Rhea" id="RHEA-COMP:11605"/>
        <dbReference type="ChEBI" id="CHEBI:15378"/>
        <dbReference type="ChEBI" id="CHEBI:30013"/>
        <dbReference type="ChEBI" id="CHEBI:30616"/>
        <dbReference type="ChEBI" id="CHEBI:61977"/>
        <dbReference type="ChEBI" id="CHEBI:456216"/>
        <dbReference type="EC" id="2.7.11.1"/>
    </reaction>
</comment>
<keyword evidence="6" id="KW-0418">Kinase</keyword>
<feature type="region of interest" description="Disordered" evidence="11">
    <location>
        <begin position="1629"/>
        <end position="1686"/>
    </location>
</feature>
<feature type="region of interest" description="Disordered" evidence="11">
    <location>
        <begin position="447"/>
        <end position="466"/>
    </location>
</feature>
<keyword evidence="5 10" id="KW-0547">Nucleotide-binding</keyword>
<dbReference type="InterPro" id="IPR017441">
    <property type="entry name" value="Protein_kinase_ATP_BS"/>
</dbReference>
<dbReference type="InterPro" id="IPR008271">
    <property type="entry name" value="Ser/Thr_kinase_AS"/>
</dbReference>
<evidence type="ECO:0000256" key="6">
    <source>
        <dbReference type="ARBA" id="ARBA00022777"/>
    </source>
</evidence>
<evidence type="ECO:0000256" key="8">
    <source>
        <dbReference type="ARBA" id="ARBA00047899"/>
    </source>
</evidence>
<feature type="region of interest" description="Disordered" evidence="11">
    <location>
        <begin position="1879"/>
        <end position="1926"/>
    </location>
</feature>
<feature type="region of interest" description="Disordered" evidence="11">
    <location>
        <begin position="1"/>
        <end position="20"/>
    </location>
</feature>
<dbReference type="EMBL" id="NPIC01000007">
    <property type="protein sequence ID" value="RDL34737.1"/>
    <property type="molecule type" value="Genomic_DNA"/>
</dbReference>
<feature type="region of interest" description="Disordered" evidence="11">
    <location>
        <begin position="747"/>
        <end position="767"/>
    </location>
</feature>
<evidence type="ECO:0000256" key="3">
    <source>
        <dbReference type="ARBA" id="ARBA00022527"/>
    </source>
</evidence>
<dbReference type="GO" id="GO:0005737">
    <property type="term" value="C:cytoplasm"/>
    <property type="evidence" value="ECO:0007669"/>
    <property type="project" value="TreeGrafter"/>
</dbReference>
<organism evidence="13 14">
    <name type="scientific">Venustampulla echinocandica</name>
    <dbReference type="NCBI Taxonomy" id="2656787"/>
    <lineage>
        <taxon>Eukaryota</taxon>
        <taxon>Fungi</taxon>
        <taxon>Dikarya</taxon>
        <taxon>Ascomycota</taxon>
        <taxon>Pezizomycotina</taxon>
        <taxon>Leotiomycetes</taxon>
        <taxon>Helotiales</taxon>
        <taxon>Pleuroascaceae</taxon>
        <taxon>Venustampulla</taxon>
    </lineage>
</organism>
<dbReference type="PROSITE" id="PS50011">
    <property type="entry name" value="PROTEIN_KINASE_DOM"/>
    <property type="match status" value="1"/>
</dbReference>
<dbReference type="GO" id="GO:0004674">
    <property type="term" value="F:protein serine/threonine kinase activity"/>
    <property type="evidence" value="ECO:0007669"/>
    <property type="project" value="UniProtKB-KW"/>
</dbReference>
<evidence type="ECO:0000256" key="2">
    <source>
        <dbReference type="ARBA" id="ARBA00012513"/>
    </source>
</evidence>
<dbReference type="Proteomes" id="UP000254866">
    <property type="component" value="Unassembled WGS sequence"/>
</dbReference>
<proteinExistence type="inferred from homology"/>
<dbReference type="RefSeq" id="XP_031867719.1">
    <property type="nucleotide sequence ID" value="XM_032016488.1"/>
</dbReference>
<comment type="catalytic activity">
    <reaction evidence="9">
        <text>L-seryl-[protein] + ATP = O-phospho-L-seryl-[protein] + ADP + H(+)</text>
        <dbReference type="Rhea" id="RHEA:17989"/>
        <dbReference type="Rhea" id="RHEA-COMP:9863"/>
        <dbReference type="Rhea" id="RHEA-COMP:11604"/>
        <dbReference type="ChEBI" id="CHEBI:15378"/>
        <dbReference type="ChEBI" id="CHEBI:29999"/>
        <dbReference type="ChEBI" id="CHEBI:30616"/>
        <dbReference type="ChEBI" id="CHEBI:83421"/>
        <dbReference type="ChEBI" id="CHEBI:456216"/>
        <dbReference type="EC" id="2.7.11.1"/>
    </reaction>
</comment>
<dbReference type="GeneID" id="43600714"/>
<evidence type="ECO:0000256" key="7">
    <source>
        <dbReference type="ARBA" id="ARBA00022840"/>
    </source>
</evidence>
<feature type="compositionally biased region" description="Low complexity" evidence="11">
    <location>
        <begin position="932"/>
        <end position="948"/>
    </location>
</feature>
<feature type="compositionally biased region" description="Basic and acidic residues" evidence="11">
    <location>
        <begin position="528"/>
        <end position="539"/>
    </location>
</feature>
<feature type="region of interest" description="Disordered" evidence="11">
    <location>
        <begin position="783"/>
        <end position="915"/>
    </location>
</feature>
<dbReference type="OrthoDB" id="248923at2759"/>